<evidence type="ECO:0000313" key="2">
    <source>
        <dbReference type="EMBL" id="MBX58381.1"/>
    </source>
</evidence>
<reference evidence="2" key="1">
    <citation type="submission" date="2018-02" db="EMBL/GenBank/DDBJ databases">
        <title>Rhizophora mucronata_Transcriptome.</title>
        <authorList>
            <person name="Meera S.P."/>
            <person name="Sreeshan A."/>
            <person name="Augustine A."/>
        </authorList>
    </citation>
    <scope>NUCLEOTIDE SEQUENCE</scope>
    <source>
        <tissue evidence="2">Leaf</tissue>
    </source>
</reference>
<accession>A0A2P2PUI9</accession>
<organism evidence="2">
    <name type="scientific">Rhizophora mucronata</name>
    <name type="common">Asiatic mangrove</name>
    <dbReference type="NCBI Taxonomy" id="61149"/>
    <lineage>
        <taxon>Eukaryota</taxon>
        <taxon>Viridiplantae</taxon>
        <taxon>Streptophyta</taxon>
        <taxon>Embryophyta</taxon>
        <taxon>Tracheophyta</taxon>
        <taxon>Spermatophyta</taxon>
        <taxon>Magnoliopsida</taxon>
        <taxon>eudicotyledons</taxon>
        <taxon>Gunneridae</taxon>
        <taxon>Pentapetalae</taxon>
        <taxon>rosids</taxon>
        <taxon>fabids</taxon>
        <taxon>Malpighiales</taxon>
        <taxon>Rhizophoraceae</taxon>
        <taxon>Rhizophora</taxon>
    </lineage>
</organism>
<evidence type="ECO:0000256" key="1">
    <source>
        <dbReference type="SAM" id="MobiDB-lite"/>
    </source>
</evidence>
<name>A0A2P2PUI9_RHIMU</name>
<dbReference type="AlphaFoldDB" id="A0A2P2PUI9"/>
<proteinExistence type="predicted"/>
<sequence>MSSSSRFMDRHLFPTPKSPSIPSQRGLLASMFSICRMLHGFLFRSTEWTKE</sequence>
<feature type="region of interest" description="Disordered" evidence="1">
    <location>
        <begin position="1"/>
        <end position="21"/>
    </location>
</feature>
<dbReference type="EMBL" id="GGEC01077897">
    <property type="protein sequence ID" value="MBX58381.1"/>
    <property type="molecule type" value="Transcribed_RNA"/>
</dbReference>
<protein>
    <submittedName>
        <fullName evidence="2">Uncharacterized protein</fullName>
    </submittedName>
</protein>